<dbReference type="EMBL" id="JBDJAW010000112">
    <property type="protein sequence ID" value="MEN3541334.1"/>
    <property type="molecule type" value="Genomic_DNA"/>
</dbReference>
<dbReference type="Proteomes" id="UP001447516">
    <property type="component" value="Unassembled WGS sequence"/>
</dbReference>
<gene>
    <name evidence="1" type="ORF">AAH991_39935</name>
</gene>
<comment type="caution">
    <text evidence="1">The sequence shown here is derived from an EMBL/GenBank/DDBJ whole genome shotgun (WGS) entry which is preliminary data.</text>
</comment>
<proteinExistence type="predicted"/>
<evidence type="ECO:0000313" key="2">
    <source>
        <dbReference type="Proteomes" id="UP001447516"/>
    </source>
</evidence>
<reference evidence="1 2" key="1">
    <citation type="submission" date="2024-05" db="EMBL/GenBank/DDBJ databases">
        <title>Microbispora sp.ZYX-F-249.</title>
        <authorList>
            <person name="Xie H."/>
        </authorList>
    </citation>
    <scope>NUCLEOTIDE SEQUENCE [LARGE SCALE GENOMIC DNA]</scope>
    <source>
        <strain evidence="1 2">ZYX-F-249</strain>
    </source>
</reference>
<sequence>MDGDLLLGGQRSAERLVQRVVGPDVPGVMIEQVQGDPGEANIAGLAQTVLPVGCCRHTSSLFV</sequence>
<accession>A0ABV0B1B8</accession>
<dbReference type="RefSeq" id="WP_346231156.1">
    <property type="nucleotide sequence ID" value="NZ_JBDJAW010000112.1"/>
</dbReference>
<name>A0ABV0B1B8_9ACTN</name>
<evidence type="ECO:0000313" key="1">
    <source>
        <dbReference type="EMBL" id="MEN3541334.1"/>
    </source>
</evidence>
<protein>
    <submittedName>
        <fullName evidence="1">Uncharacterized protein</fullName>
    </submittedName>
</protein>
<keyword evidence="2" id="KW-1185">Reference proteome</keyword>
<organism evidence="1 2">
    <name type="scientific">Microbispora maris</name>
    <dbReference type="NCBI Taxonomy" id="3144104"/>
    <lineage>
        <taxon>Bacteria</taxon>
        <taxon>Bacillati</taxon>
        <taxon>Actinomycetota</taxon>
        <taxon>Actinomycetes</taxon>
        <taxon>Streptosporangiales</taxon>
        <taxon>Streptosporangiaceae</taxon>
        <taxon>Microbispora</taxon>
    </lineage>
</organism>